<feature type="signal peptide" evidence="1">
    <location>
        <begin position="1"/>
        <end position="22"/>
    </location>
</feature>
<dbReference type="Pfam" id="PF13648">
    <property type="entry name" value="Lipocalin_4"/>
    <property type="match status" value="1"/>
</dbReference>
<sequence length="143" mass="15909">MKKTFVSLLTAGLIAMTISCNSDDDATTNEPTAGTVTAELMEGKWYFVDTQINGISIPYNDHEDCGKDYLEFKADGTLWQIDVWDCELDYEQIGTYAITDGDLYMNGDYVDVTTLTANALSITIMEDVDEDGTPEEVISNFDR</sequence>
<feature type="domain" description="Lipocalin-like" evidence="2">
    <location>
        <begin position="41"/>
        <end position="122"/>
    </location>
</feature>
<keyword evidence="4" id="KW-1185">Reference proteome</keyword>
<proteinExistence type="predicted"/>
<feature type="chain" id="PRO_5011648209" evidence="1">
    <location>
        <begin position="23"/>
        <end position="143"/>
    </location>
</feature>
<evidence type="ECO:0000313" key="3">
    <source>
        <dbReference type="EMBL" id="SFU41783.1"/>
    </source>
</evidence>
<dbReference type="AlphaFoldDB" id="A0A1I7G033"/>
<name>A0A1I7G033_9FLAO</name>
<dbReference type="OrthoDB" id="1369845at2"/>
<evidence type="ECO:0000256" key="1">
    <source>
        <dbReference type="SAM" id="SignalP"/>
    </source>
</evidence>
<dbReference type="PROSITE" id="PS51257">
    <property type="entry name" value="PROKAR_LIPOPROTEIN"/>
    <property type="match status" value="1"/>
</dbReference>
<keyword evidence="1" id="KW-0732">Signal</keyword>
<protein>
    <submittedName>
        <fullName evidence="3">Lipocalin-like domain-containing protein</fullName>
    </submittedName>
</protein>
<dbReference type="InterPro" id="IPR024311">
    <property type="entry name" value="Lipocalin-like"/>
</dbReference>
<accession>A0A1I7G033</accession>
<dbReference type="EMBL" id="FPBK01000003">
    <property type="protein sequence ID" value="SFU41783.1"/>
    <property type="molecule type" value="Genomic_DNA"/>
</dbReference>
<organism evidence="3 4">
    <name type="scientific">Pustulibacterium marinum</name>
    <dbReference type="NCBI Taxonomy" id="1224947"/>
    <lineage>
        <taxon>Bacteria</taxon>
        <taxon>Pseudomonadati</taxon>
        <taxon>Bacteroidota</taxon>
        <taxon>Flavobacteriia</taxon>
        <taxon>Flavobacteriales</taxon>
        <taxon>Flavobacteriaceae</taxon>
        <taxon>Pustulibacterium</taxon>
    </lineage>
</organism>
<evidence type="ECO:0000259" key="2">
    <source>
        <dbReference type="Pfam" id="PF13648"/>
    </source>
</evidence>
<evidence type="ECO:0000313" key="4">
    <source>
        <dbReference type="Proteomes" id="UP000199138"/>
    </source>
</evidence>
<gene>
    <name evidence="3" type="ORF">SAMN05216480_10311</name>
</gene>
<dbReference type="RefSeq" id="WP_093024095.1">
    <property type="nucleotide sequence ID" value="NZ_FPBK01000003.1"/>
</dbReference>
<dbReference type="Proteomes" id="UP000199138">
    <property type="component" value="Unassembled WGS sequence"/>
</dbReference>
<reference evidence="3 4" key="1">
    <citation type="submission" date="2016-10" db="EMBL/GenBank/DDBJ databases">
        <authorList>
            <person name="de Groot N.N."/>
        </authorList>
    </citation>
    <scope>NUCLEOTIDE SEQUENCE [LARGE SCALE GENOMIC DNA]</scope>
    <source>
        <strain evidence="3 4">CGMCC 1.12333</strain>
    </source>
</reference>